<feature type="domain" description="DUF2264" evidence="1">
    <location>
        <begin position="25"/>
        <end position="375"/>
    </location>
</feature>
<organism evidence="2 3">
    <name type="scientific">Actinacidiphila reveromycinica</name>
    <dbReference type="NCBI Taxonomy" id="659352"/>
    <lineage>
        <taxon>Bacteria</taxon>
        <taxon>Bacillati</taxon>
        <taxon>Actinomycetota</taxon>
        <taxon>Actinomycetes</taxon>
        <taxon>Kitasatosporales</taxon>
        <taxon>Streptomycetaceae</taxon>
        <taxon>Actinacidiphila</taxon>
    </lineage>
</organism>
<accession>A0A7U3UW63</accession>
<dbReference type="Gene3D" id="1.50.10.100">
    <property type="entry name" value="Chondroitin AC/alginate lyase"/>
    <property type="match status" value="1"/>
</dbReference>
<dbReference type="Pfam" id="PF10022">
    <property type="entry name" value="DUF2264"/>
    <property type="match status" value="1"/>
</dbReference>
<proteinExistence type="predicted"/>
<reference evidence="2 3" key="3">
    <citation type="journal article" date="2011" name="Nat. Chem. Biol.">
        <title>Reveromycin A biosynthesis uses RevG and RevJ for stereospecific spiroacetal formation.</title>
        <authorList>
            <person name="Takahashi S."/>
            <person name="Toyoda A."/>
            <person name="Sekiyama Y."/>
            <person name="Takagi H."/>
            <person name="Nogawa T."/>
            <person name="Uramoto M."/>
            <person name="Suzuki R."/>
            <person name="Koshino H."/>
            <person name="Kumano T."/>
            <person name="Panthee S."/>
            <person name="Dairi T."/>
            <person name="Ishikawa J."/>
            <person name="Ikeda H."/>
            <person name="Sakaki Y."/>
            <person name="Osada H."/>
        </authorList>
    </citation>
    <scope>NUCLEOTIDE SEQUENCE [LARGE SCALE GENOMIC DNA]</scope>
    <source>
        <strain evidence="2 3">SN-593</strain>
    </source>
</reference>
<dbReference type="InterPro" id="IPR016624">
    <property type="entry name" value="UCP014753"/>
</dbReference>
<dbReference type="Proteomes" id="UP000595703">
    <property type="component" value="Chromosome"/>
</dbReference>
<dbReference type="KEGG" id="arev:RVR_6757"/>
<reference evidence="2 3" key="2">
    <citation type="journal article" date="2011" name="J. Antibiot.">
        <title>Furaquinocins I and J: novel polyketide isoprenoid hybrid compounds from Streptomyces reveromyceticus SN-593.</title>
        <authorList>
            <person name="Panthee S."/>
            <person name="Takahashi S."/>
            <person name="Takagi H."/>
            <person name="Nogawa T."/>
            <person name="Oowada E."/>
            <person name="Uramoto M."/>
            <person name="Osada H."/>
        </authorList>
    </citation>
    <scope>NUCLEOTIDE SEQUENCE [LARGE SCALE GENOMIC DNA]</scope>
    <source>
        <strain evidence="2 3">SN-593</strain>
    </source>
</reference>
<protein>
    <recommendedName>
        <fullName evidence="1">DUF2264 domain-containing protein</fullName>
    </recommendedName>
</protein>
<reference evidence="2 3" key="4">
    <citation type="journal article" date="2020" name="Sci. Rep.">
        <title>beta-carboline chemical signals induce reveromycin production through a LuxR family regulator in Streptomyces sp. SN-593.</title>
        <authorList>
            <person name="Panthee S."/>
            <person name="Kito N."/>
            <person name="Hayashi T."/>
            <person name="Shimizu T."/>
            <person name="Ishikawa J."/>
            <person name="Hamamoto H."/>
            <person name="Osada H."/>
            <person name="Takahashi S."/>
        </authorList>
    </citation>
    <scope>NUCLEOTIDE SEQUENCE [LARGE SCALE GENOMIC DNA]</scope>
    <source>
        <strain evidence="2 3">SN-593</strain>
    </source>
</reference>
<evidence type="ECO:0000259" key="1">
    <source>
        <dbReference type="Pfam" id="PF10022"/>
    </source>
</evidence>
<reference evidence="2 3" key="1">
    <citation type="journal article" date="2010" name="J. Bacteriol.">
        <title>Biochemical characterization of a novel indole prenyltransferase from Streptomyces sp. SN-593.</title>
        <authorList>
            <person name="Takahashi S."/>
            <person name="Takagi H."/>
            <person name="Toyoda A."/>
            <person name="Uramoto M."/>
            <person name="Nogawa T."/>
            <person name="Ueki M."/>
            <person name="Sakaki Y."/>
            <person name="Osada H."/>
        </authorList>
    </citation>
    <scope>NUCLEOTIDE SEQUENCE [LARGE SCALE GENOMIC DNA]</scope>
    <source>
        <strain evidence="2 3">SN-593</strain>
    </source>
</reference>
<keyword evidence="3" id="KW-1185">Reference proteome</keyword>
<name>A0A7U3UW63_9ACTN</name>
<dbReference type="EMBL" id="AP018365">
    <property type="protein sequence ID" value="BBA99923.1"/>
    <property type="molecule type" value="Genomic_DNA"/>
</dbReference>
<dbReference type="RefSeq" id="WP_202235975.1">
    <property type="nucleotide sequence ID" value="NZ_AP018365.1"/>
</dbReference>
<gene>
    <name evidence="2" type="ORF">RVR_6757</name>
</gene>
<dbReference type="PANTHER" id="PTHR35339:SF4">
    <property type="entry name" value="LINALOOL DEHYDRATASE_ISOMERASE DOMAIN-CONTAINING PROTEIN"/>
    <property type="match status" value="1"/>
</dbReference>
<sequence>MSAVAPGAFVLPADDRARSPLTGWTRAHWEAVGRRWLSRIEPYDSPGGALPRLPGRVTGDGERRESMETVGRSFLLAAPLIAGARGDEAEALTERYARALLAGTQPDGAESWPRGVTCRAPVTGVTNSIVEAANIAFGLYVSRDRLWERLTPAERRRIADWLRHHARLEVWHNNWQLFPAMAEGFLRSVGEDVSGCTGTRNVRRVESWYLEQGWYTDGPEHAIDHYNAWAIHPYLWAWYRMTGRTATADGARHLERLGAFAESWADTVAPDGSLLHVGRSLTYRSAALAALWCAEISGVNPLTPGATRRLASGVLARFTDAGVGVERPPDLGWYRPYEPIAQTYSGFGSPYLAGIGFLGLALDRDAPVWTAVEEPQPTEGGPRTRVMPSLGWLLRTQRDGIVRLVNHGSDHCEIPVEPTRADPDDPHYAKLGYSSHTAPGTAAGWTSNVDGHLALLDTGGRASHRGVIRAMRVQGPVAGSVHLPQIDGRLLPGCSVVSVSILEGDLELRAHLVRAPRPYPVREGGWAVADGAAPEASTDAKALTAAVSRADGLTSTVVGLHGWTGAATHAELDTNAMGPCSAVPVLTATAGTPATVLVSLHALTRAAPPPADLAAAVRVEIEGTAVRAHWSTGTHHTLDLAAFVPWDGVVPAPR</sequence>
<dbReference type="InterPro" id="IPR008929">
    <property type="entry name" value="Chondroitin_lyas"/>
</dbReference>
<dbReference type="InterPro" id="IPR049349">
    <property type="entry name" value="DUF2264_N"/>
</dbReference>
<dbReference type="PANTHER" id="PTHR35339">
    <property type="entry name" value="LINALOOL DEHYDRATASE_ISOMERASE DOMAIN-CONTAINING PROTEIN"/>
    <property type="match status" value="1"/>
</dbReference>
<dbReference type="AlphaFoldDB" id="A0A7U3UW63"/>
<evidence type="ECO:0000313" key="3">
    <source>
        <dbReference type="Proteomes" id="UP000595703"/>
    </source>
</evidence>
<evidence type="ECO:0000313" key="2">
    <source>
        <dbReference type="EMBL" id="BBA99923.1"/>
    </source>
</evidence>
<dbReference type="PIRSF" id="PIRSF014753">
    <property type="entry name" value="UCP014753"/>
    <property type="match status" value="1"/>
</dbReference>